<protein>
    <submittedName>
        <fullName evidence="8">Transporter</fullName>
    </submittedName>
</protein>
<organism evidence="8 9">
    <name type="scientific">Staphylococcus arlettae</name>
    <dbReference type="NCBI Taxonomy" id="29378"/>
    <lineage>
        <taxon>Bacteria</taxon>
        <taxon>Bacillati</taxon>
        <taxon>Bacillota</taxon>
        <taxon>Bacilli</taxon>
        <taxon>Bacillales</taxon>
        <taxon>Staphylococcaceae</taxon>
        <taxon>Staphylococcus</taxon>
    </lineage>
</organism>
<dbReference type="InterPro" id="IPR005828">
    <property type="entry name" value="MFS_sugar_transport-like"/>
</dbReference>
<dbReference type="InterPro" id="IPR050814">
    <property type="entry name" value="Myo-inositol_Transporter"/>
</dbReference>
<sequence>MALFTIIYGIFNTAMGCHQWIYPYELYPTHVRGTGGGFTTTISRIASAISTFFFPLLLSQLGLSITLYIAGGLLFIGFIVSYFLAPETKNMNLTEAATITKA</sequence>
<evidence type="ECO:0000259" key="7">
    <source>
        <dbReference type="PROSITE" id="PS50850"/>
    </source>
</evidence>
<dbReference type="PANTHER" id="PTHR48020">
    <property type="entry name" value="PROTON MYO-INOSITOL COTRANSPORTER"/>
    <property type="match status" value="1"/>
</dbReference>
<dbReference type="GO" id="GO:0005886">
    <property type="term" value="C:plasma membrane"/>
    <property type="evidence" value="ECO:0007669"/>
    <property type="project" value="UniProtKB-SubCell"/>
</dbReference>
<dbReference type="InterPro" id="IPR020846">
    <property type="entry name" value="MFS_dom"/>
</dbReference>
<proteinExistence type="predicted"/>
<evidence type="ECO:0000313" key="9">
    <source>
        <dbReference type="Proteomes" id="UP000254956"/>
    </source>
</evidence>
<reference evidence="8 9" key="1">
    <citation type="submission" date="2018-06" db="EMBL/GenBank/DDBJ databases">
        <authorList>
            <consortium name="Pathogen Informatics"/>
            <person name="Doyle S."/>
        </authorList>
    </citation>
    <scope>NUCLEOTIDE SEQUENCE [LARGE SCALE GENOMIC DNA]</scope>
    <source>
        <strain evidence="8 9">NCTC12413</strain>
    </source>
</reference>
<dbReference type="STRING" id="1212545.SARL_03701"/>
<name>A0A380CPS6_9STAP</name>
<feature type="domain" description="Major facilitator superfamily (MFS) profile" evidence="7">
    <location>
        <begin position="1"/>
        <end position="89"/>
    </location>
</feature>
<evidence type="ECO:0000256" key="4">
    <source>
        <dbReference type="ARBA" id="ARBA00022989"/>
    </source>
</evidence>
<dbReference type="InterPro" id="IPR036259">
    <property type="entry name" value="MFS_trans_sf"/>
</dbReference>
<dbReference type="EMBL" id="UGZE01000001">
    <property type="protein sequence ID" value="SUJ26018.1"/>
    <property type="molecule type" value="Genomic_DNA"/>
</dbReference>
<feature type="transmembrane region" description="Helical" evidence="6">
    <location>
        <begin position="65"/>
        <end position="85"/>
    </location>
</feature>
<keyword evidence="4 6" id="KW-1133">Transmembrane helix</keyword>
<dbReference type="GO" id="GO:0022857">
    <property type="term" value="F:transmembrane transporter activity"/>
    <property type="evidence" value="ECO:0007669"/>
    <property type="project" value="InterPro"/>
</dbReference>
<evidence type="ECO:0000256" key="2">
    <source>
        <dbReference type="ARBA" id="ARBA00022448"/>
    </source>
</evidence>
<gene>
    <name evidence="8" type="primary">ygcS</name>
    <name evidence="8" type="ORF">NCTC12413_02365</name>
</gene>
<dbReference type="RefSeq" id="WP_157950637.1">
    <property type="nucleotide sequence ID" value="NZ_BKAV01000005.1"/>
</dbReference>
<accession>A0A380CPS6</accession>
<keyword evidence="2" id="KW-0813">Transport</keyword>
<evidence type="ECO:0000256" key="6">
    <source>
        <dbReference type="SAM" id="Phobius"/>
    </source>
</evidence>
<evidence type="ECO:0000256" key="1">
    <source>
        <dbReference type="ARBA" id="ARBA00004651"/>
    </source>
</evidence>
<dbReference type="AlphaFoldDB" id="A0A380CPS6"/>
<dbReference type="PROSITE" id="PS50850">
    <property type="entry name" value="MFS"/>
    <property type="match status" value="1"/>
</dbReference>
<evidence type="ECO:0000256" key="5">
    <source>
        <dbReference type="ARBA" id="ARBA00023136"/>
    </source>
</evidence>
<dbReference type="Gene3D" id="1.20.1250.20">
    <property type="entry name" value="MFS general substrate transporter like domains"/>
    <property type="match status" value="1"/>
</dbReference>
<comment type="subcellular location">
    <subcellularLocation>
        <location evidence="1">Cell membrane</location>
        <topology evidence="1">Multi-pass membrane protein</topology>
    </subcellularLocation>
</comment>
<dbReference type="Proteomes" id="UP000254956">
    <property type="component" value="Unassembled WGS sequence"/>
</dbReference>
<keyword evidence="5 6" id="KW-0472">Membrane</keyword>
<evidence type="ECO:0000313" key="8">
    <source>
        <dbReference type="EMBL" id="SUJ26018.1"/>
    </source>
</evidence>
<evidence type="ECO:0000256" key="3">
    <source>
        <dbReference type="ARBA" id="ARBA00022692"/>
    </source>
</evidence>
<keyword evidence="3 6" id="KW-0812">Transmembrane</keyword>
<dbReference type="PANTHER" id="PTHR48020:SF12">
    <property type="entry name" value="PROTON MYO-INOSITOL COTRANSPORTER"/>
    <property type="match status" value="1"/>
</dbReference>
<dbReference type="SUPFAM" id="SSF103473">
    <property type="entry name" value="MFS general substrate transporter"/>
    <property type="match status" value="1"/>
</dbReference>
<dbReference type="Pfam" id="PF00083">
    <property type="entry name" value="Sugar_tr"/>
    <property type="match status" value="1"/>
</dbReference>